<feature type="domain" description="Protein kinase" evidence="2">
    <location>
        <begin position="77"/>
        <end position="331"/>
    </location>
</feature>
<dbReference type="Gene3D" id="1.10.510.10">
    <property type="entry name" value="Transferase(Phosphotransferase) domain 1"/>
    <property type="match status" value="1"/>
</dbReference>
<protein>
    <recommendedName>
        <fullName evidence="2">Protein kinase domain-containing protein</fullName>
    </recommendedName>
</protein>
<evidence type="ECO:0000259" key="2">
    <source>
        <dbReference type="SMART" id="SM00220"/>
    </source>
</evidence>
<dbReference type="GO" id="GO:0004672">
    <property type="term" value="F:protein kinase activity"/>
    <property type="evidence" value="ECO:0007669"/>
    <property type="project" value="InterPro"/>
</dbReference>
<dbReference type="SUPFAM" id="SSF56112">
    <property type="entry name" value="Protein kinase-like (PK-like)"/>
    <property type="match status" value="1"/>
</dbReference>
<organism evidence="3 4">
    <name type="scientific">Rhizopogon vesiculosus</name>
    <dbReference type="NCBI Taxonomy" id="180088"/>
    <lineage>
        <taxon>Eukaryota</taxon>
        <taxon>Fungi</taxon>
        <taxon>Dikarya</taxon>
        <taxon>Basidiomycota</taxon>
        <taxon>Agaricomycotina</taxon>
        <taxon>Agaricomycetes</taxon>
        <taxon>Agaricomycetidae</taxon>
        <taxon>Boletales</taxon>
        <taxon>Suillineae</taxon>
        <taxon>Rhizopogonaceae</taxon>
        <taxon>Rhizopogon</taxon>
    </lineage>
</organism>
<proteinExistence type="predicted"/>
<evidence type="ECO:0000313" key="3">
    <source>
        <dbReference type="EMBL" id="OJA15654.1"/>
    </source>
</evidence>
<evidence type="ECO:0000313" key="4">
    <source>
        <dbReference type="Proteomes" id="UP000183567"/>
    </source>
</evidence>
<gene>
    <name evidence="3" type="ORF">AZE42_09653</name>
</gene>
<dbReference type="InterPro" id="IPR011009">
    <property type="entry name" value="Kinase-like_dom_sf"/>
</dbReference>
<dbReference type="InterPro" id="IPR000719">
    <property type="entry name" value="Prot_kinase_dom"/>
</dbReference>
<reference evidence="3 4" key="1">
    <citation type="submission" date="2016-03" db="EMBL/GenBank/DDBJ databases">
        <title>Comparative genomics of the ectomycorrhizal sister species Rhizopogon vinicolor and Rhizopogon vesiculosus (Basidiomycota: Boletales) reveals a divergence of the mating type B locus.</title>
        <authorList>
            <person name="Mujic A.B."/>
            <person name="Kuo A."/>
            <person name="Tritt A."/>
            <person name="Lipzen A."/>
            <person name="Chen C."/>
            <person name="Johnson J."/>
            <person name="Sharma A."/>
            <person name="Barry K."/>
            <person name="Grigoriev I.V."/>
            <person name="Spatafora J.W."/>
        </authorList>
    </citation>
    <scope>NUCLEOTIDE SEQUENCE [LARGE SCALE GENOMIC DNA]</scope>
    <source>
        <strain evidence="3 4">AM-OR11-056</strain>
    </source>
</reference>
<evidence type="ECO:0000256" key="1">
    <source>
        <dbReference type="SAM" id="MobiDB-lite"/>
    </source>
</evidence>
<dbReference type="OrthoDB" id="5987198at2759"/>
<dbReference type="SMART" id="SM00220">
    <property type="entry name" value="S_TKc"/>
    <property type="match status" value="1"/>
</dbReference>
<feature type="compositionally biased region" description="Low complexity" evidence="1">
    <location>
        <begin position="1"/>
        <end position="20"/>
    </location>
</feature>
<dbReference type="Proteomes" id="UP000183567">
    <property type="component" value="Unassembled WGS sequence"/>
</dbReference>
<feature type="region of interest" description="Disordered" evidence="1">
    <location>
        <begin position="1"/>
        <end position="29"/>
    </location>
</feature>
<dbReference type="STRING" id="180088.A0A1J8Q248"/>
<accession>A0A1J8Q248</accession>
<dbReference type="EMBL" id="LVVM01002963">
    <property type="protein sequence ID" value="OJA15654.1"/>
    <property type="molecule type" value="Genomic_DNA"/>
</dbReference>
<dbReference type="AlphaFoldDB" id="A0A1J8Q248"/>
<name>A0A1J8Q248_9AGAM</name>
<sequence>MALPDSGPLLSPTTNTTSPDSRSETQPSNLRRASEVFWAEHYKWLEDCGYLLRPRYRPDWIPSWQGTSKDPPACEDWIKLEYASVLDATRISDGEFVMLKAVRRKDHPFEVEIARYLMSDPLRSDPMNHCVPILDVLAVPDEPRDIIVMPLLRHFSDPPFQTFGEVVGCLRQLFEGLYFMHKNHVAHRPQLNAFSDCMILNIMMDPKPLFINSFHPFRPHRTRDLKGVPRHYSRTQRPANYFFIDFGLSRRYDPSVTNPLEPIIMGGDNTVPEFKSRKPQNPFPIDVYYIGHAIQETFLDEYDGFEFIEPLVLDMVQEDPSLRPTMEQAVSRLEDTCQGVGSWKLRSRLTAKKEGLLQSFLKDIAHWSRRLQYILRRLPAVPRPQQ</sequence>
<keyword evidence="4" id="KW-1185">Reference proteome</keyword>
<comment type="caution">
    <text evidence="3">The sequence shown here is derived from an EMBL/GenBank/DDBJ whole genome shotgun (WGS) entry which is preliminary data.</text>
</comment>
<dbReference type="GO" id="GO:0005524">
    <property type="term" value="F:ATP binding"/>
    <property type="evidence" value="ECO:0007669"/>
    <property type="project" value="InterPro"/>
</dbReference>